<dbReference type="InterPro" id="IPR017585">
    <property type="entry name" value="SAF_FlgA"/>
</dbReference>
<evidence type="ECO:0000256" key="4">
    <source>
        <dbReference type="SAM" id="SignalP"/>
    </source>
</evidence>
<dbReference type="InterPro" id="IPR039246">
    <property type="entry name" value="Flagellar_FlgA"/>
</dbReference>
<dbReference type="SMART" id="SM00858">
    <property type="entry name" value="SAF"/>
    <property type="match status" value="1"/>
</dbReference>
<dbReference type="Pfam" id="PF13144">
    <property type="entry name" value="ChapFlgA"/>
    <property type="match status" value="1"/>
</dbReference>
<evidence type="ECO:0000313" key="7">
    <source>
        <dbReference type="Proteomes" id="UP000266934"/>
    </source>
</evidence>
<keyword evidence="3" id="KW-0574">Periplasm</keyword>
<evidence type="ECO:0000259" key="5">
    <source>
        <dbReference type="SMART" id="SM00858"/>
    </source>
</evidence>
<dbReference type="PANTHER" id="PTHR36307">
    <property type="entry name" value="FLAGELLA BASAL BODY P-RING FORMATION PROTEIN FLGA"/>
    <property type="match status" value="1"/>
</dbReference>
<feature type="chain" id="PRO_5016584279" evidence="4">
    <location>
        <begin position="20"/>
        <end position="361"/>
    </location>
</feature>
<keyword evidence="6" id="KW-0969">Cilium</keyword>
<evidence type="ECO:0000313" key="6">
    <source>
        <dbReference type="EMBL" id="BBF91846.1"/>
    </source>
</evidence>
<feature type="signal peptide" evidence="4">
    <location>
        <begin position="1"/>
        <end position="19"/>
    </location>
</feature>
<dbReference type="KEGG" id="blag:BLTE_05310"/>
<organism evidence="6 7">
    <name type="scientific">Blastochloris tepida</name>
    <dbReference type="NCBI Taxonomy" id="2233851"/>
    <lineage>
        <taxon>Bacteria</taxon>
        <taxon>Pseudomonadati</taxon>
        <taxon>Pseudomonadota</taxon>
        <taxon>Alphaproteobacteria</taxon>
        <taxon>Hyphomicrobiales</taxon>
        <taxon>Blastochloridaceae</taxon>
        <taxon>Blastochloris</taxon>
    </lineage>
</organism>
<feature type="domain" description="SAF" evidence="5">
    <location>
        <begin position="193"/>
        <end position="255"/>
    </location>
</feature>
<name>A0A348FX13_9HYPH</name>
<gene>
    <name evidence="6" type="primary">flgA</name>
    <name evidence="6" type="ORF">BLTE_05310</name>
</gene>
<accession>A0A348FX13</accession>
<protein>
    <submittedName>
        <fullName evidence="6">Flagellar basal body P-ring biosynthesis protein FlgA</fullName>
    </submittedName>
</protein>
<dbReference type="InterPro" id="IPR013974">
    <property type="entry name" value="SAF"/>
</dbReference>
<reference evidence="6 7" key="1">
    <citation type="submission" date="2018-08" db="EMBL/GenBank/DDBJ databases">
        <title>Complete genome sequencing of Blastochloris tepida GI.</title>
        <authorList>
            <person name="Tsukatani Y."/>
            <person name="Mori H."/>
        </authorList>
    </citation>
    <scope>NUCLEOTIDE SEQUENCE [LARGE SCALE GENOMIC DNA]</scope>
    <source>
        <strain evidence="6 7">GI</strain>
    </source>
</reference>
<proteinExistence type="predicted"/>
<dbReference type="RefSeq" id="WP_160140491.1">
    <property type="nucleotide sequence ID" value="NZ_AP018907.1"/>
</dbReference>
<dbReference type="NCBIfam" id="TIGR03170">
    <property type="entry name" value="flgA_cterm"/>
    <property type="match status" value="1"/>
</dbReference>
<dbReference type="AlphaFoldDB" id="A0A348FX13"/>
<dbReference type="CDD" id="cd11614">
    <property type="entry name" value="SAF_CpaB_FlgA_like"/>
    <property type="match status" value="1"/>
</dbReference>
<evidence type="ECO:0000256" key="2">
    <source>
        <dbReference type="ARBA" id="ARBA00022729"/>
    </source>
</evidence>
<keyword evidence="2 4" id="KW-0732">Signal</keyword>
<dbReference type="Gene3D" id="3.90.1210.10">
    <property type="entry name" value="Antifreeze-like/N-acetylneuraminic acid synthase C-terminal domain"/>
    <property type="match status" value="1"/>
</dbReference>
<evidence type="ECO:0000256" key="1">
    <source>
        <dbReference type="ARBA" id="ARBA00004418"/>
    </source>
</evidence>
<dbReference type="OrthoDB" id="5323072at2"/>
<dbReference type="EMBL" id="AP018907">
    <property type="protein sequence ID" value="BBF91846.1"/>
    <property type="molecule type" value="Genomic_DNA"/>
</dbReference>
<dbReference type="GO" id="GO:0042597">
    <property type="term" value="C:periplasmic space"/>
    <property type="evidence" value="ECO:0007669"/>
    <property type="project" value="UniProtKB-SubCell"/>
</dbReference>
<keyword evidence="6" id="KW-0966">Cell projection</keyword>
<keyword evidence="6" id="KW-0282">Flagellum</keyword>
<dbReference type="GO" id="GO:0044780">
    <property type="term" value="P:bacterial-type flagellum assembly"/>
    <property type="evidence" value="ECO:0007669"/>
    <property type="project" value="InterPro"/>
</dbReference>
<sequence>MTRVAALLTAILAGTAAQAGTAQLPELQPPALRSSVSISGDLVRIGDLVENAGPAATVPIFRAPDLGTTGTVGVDRVLEALKPFGLSALDTRGLSDVVVSRRSRTIHPDHMKATLANAIAAQTRTAQAKDLLISLDRQPQTLQVEEAATGELQVKHLYYDPRTGRFDATLDLPGSEALRRQATRLTGAAVATVEAVVLARAVGRGEMLRPTDLIIERRPRTELGSDGFIAPDSAIGMAPRRALAAGQLLRAADLMKPDLVTRNDIVTLVFEAPGVTVSTRGKANSSGGEGETVSVTNLQSKRIIQGVVTGPGTVSVLANAVSTSSVLPTDPTVTGSIQSTPVRTEIIRPASGLATAPQPHS</sequence>
<evidence type="ECO:0000256" key="3">
    <source>
        <dbReference type="ARBA" id="ARBA00022764"/>
    </source>
</evidence>
<dbReference type="Proteomes" id="UP000266934">
    <property type="component" value="Chromosome"/>
</dbReference>
<keyword evidence="7" id="KW-1185">Reference proteome</keyword>
<comment type="subcellular location">
    <subcellularLocation>
        <location evidence="1">Periplasm</location>
    </subcellularLocation>
</comment>
<dbReference type="PANTHER" id="PTHR36307:SF1">
    <property type="entry name" value="FLAGELLA BASAL BODY P-RING FORMATION PROTEIN FLGA"/>
    <property type="match status" value="1"/>
</dbReference>
<dbReference type="Gene3D" id="2.30.30.760">
    <property type="match status" value="1"/>
</dbReference>